<feature type="compositionally biased region" description="Pro residues" evidence="1">
    <location>
        <begin position="35"/>
        <end position="44"/>
    </location>
</feature>
<dbReference type="GO" id="GO:0009297">
    <property type="term" value="P:pilus assembly"/>
    <property type="evidence" value="ECO:0007669"/>
    <property type="project" value="InterPro"/>
</dbReference>
<evidence type="ECO:0008006" key="5">
    <source>
        <dbReference type="Google" id="ProtNLM"/>
    </source>
</evidence>
<dbReference type="RefSeq" id="WP_128830744.1">
    <property type="nucleotide sequence ID" value="NZ_BATN01000036.1"/>
</dbReference>
<dbReference type="GO" id="GO:0015473">
    <property type="term" value="F:fimbrial usher porin activity"/>
    <property type="evidence" value="ECO:0007669"/>
    <property type="project" value="InterPro"/>
</dbReference>
<evidence type="ECO:0000313" key="4">
    <source>
        <dbReference type="Proteomes" id="UP000593663"/>
    </source>
</evidence>
<evidence type="ECO:0000256" key="1">
    <source>
        <dbReference type="SAM" id="MobiDB-lite"/>
    </source>
</evidence>
<dbReference type="KEGG" id="sbar:H5V43_19840"/>
<sequence>MKHLLFSVATGALVASSTIALAQAAGQPSAGAQPPAAPAPPGSAPRPADKGLQMTLPLLRQGNVYGDVSATVYMDGTVLFDRQSLIEHIAPLLSESGRIKFAAVLPGTPSVSVADAERAGVTLIYDSSELQVRVDRIDGTMVAAQALGEAVRFSLPATTLEPETFSAYLNMIGDMRVTDFRDFEKPAMILQGAMRYRGVVLEFDGGYDQALTGGGGFYRRQARLVYDEYQKQRRWTAGDLQLNGLSITSGTLLGGIAVEKGRRTFTGSTPLVQLGGQQVLLDRDSTVDVIVDGQQVERFQLNSGTYDLSRLQAQYGGRNAQLYVTDVSGRRQITSFDSYFNPSDLVAGETEYGAALGFVPTDFRAQPIYGHSPALSAYYRRGISNRLLLGGAVQAGDDVQLGAIEIISTPRTIPGRFEFSSAISTGRGTGYSLRGAYSLQFGYGIQGKQLSVSADYRSRNFSTLSDAIGFGRFRTFTLTANYGQQLSERTSLVVGGNWFEREGLRGTKLAFVDVMHRASRFRLTGGVEYGKDVFGRSFGARIALVVPFGQKTRAEAGYNSRRDDARLTLTRSYDDTVGSFGYDIAARNSDGMASVDGSATYIGNRFYSRFTTISSGNGFSRIDDRQDSRLQIGTSIAMAGNSIAVGRPVSDSFLVAKAHEALKDKQVVVGQSVDDGKVEAQSGTWGPAMDGRLNSYNRQSIQYDLKNGTEGYDIGTGVHTVNPPYKSGYKLVVGSDANISAYGFLYYQGEKVSLLGGTISAVDDPDFEPQPFFTNSAGRFATQGLRPGKSYRVELRNPDMMFTIHVPADTKSLLQLGDVTARPATGTQE</sequence>
<dbReference type="AlphaFoldDB" id="A0A4Q4IV21"/>
<feature type="region of interest" description="Disordered" evidence="1">
    <location>
        <begin position="26"/>
        <end position="50"/>
    </location>
</feature>
<reference evidence="4" key="1">
    <citation type="submission" date="2020-08" db="EMBL/GenBank/DDBJ databases">
        <title>Complete genome sequence of Sphingobium barthaii strain KK22, a high-molecular-weight polycyclic aromatic hydrocarbon-degrading soil bacterium.</title>
        <authorList>
            <person name="Mori J.F."/>
            <person name="Kanaly R.A."/>
        </authorList>
    </citation>
    <scope>NUCLEOTIDE SEQUENCE [LARGE SCALE GENOMIC DNA]</scope>
    <source>
        <strain evidence="4">KK22</strain>
    </source>
</reference>
<keyword evidence="2" id="KW-0732">Signal</keyword>
<feature type="signal peptide" evidence="2">
    <location>
        <begin position="1"/>
        <end position="22"/>
    </location>
</feature>
<protein>
    <recommendedName>
        <fullName evidence="5">P pilus assembly protein, porin PapC</fullName>
    </recommendedName>
</protein>
<evidence type="ECO:0000313" key="3">
    <source>
        <dbReference type="EMBL" id="QOT73475.1"/>
    </source>
</evidence>
<accession>A0A4Q4IV21</accession>
<name>A0A4Q4IV21_SPHSA</name>
<dbReference type="GO" id="GO:0009279">
    <property type="term" value="C:cell outer membrane"/>
    <property type="evidence" value="ECO:0007669"/>
    <property type="project" value="TreeGrafter"/>
</dbReference>
<dbReference type="PANTHER" id="PTHR30451">
    <property type="entry name" value="OUTER MEMBRANE USHER PROTEIN"/>
    <property type="match status" value="1"/>
</dbReference>
<gene>
    <name evidence="3" type="ORF">H5V43_19840</name>
</gene>
<dbReference type="PANTHER" id="PTHR30451:SF5">
    <property type="entry name" value="SLR0019 PROTEIN"/>
    <property type="match status" value="1"/>
</dbReference>
<feature type="chain" id="PRO_5041086287" description="P pilus assembly protein, porin PapC" evidence="2">
    <location>
        <begin position="23"/>
        <end position="829"/>
    </location>
</feature>
<organism evidence="3 4">
    <name type="scientific">Sphingobium fuliginis (strain ATCC 27551)</name>
    <dbReference type="NCBI Taxonomy" id="336203"/>
    <lineage>
        <taxon>Bacteria</taxon>
        <taxon>Pseudomonadati</taxon>
        <taxon>Pseudomonadota</taxon>
        <taxon>Alphaproteobacteria</taxon>
        <taxon>Sphingomonadales</taxon>
        <taxon>Sphingomonadaceae</taxon>
        <taxon>Sphingobium</taxon>
    </lineage>
</organism>
<dbReference type="InterPro" id="IPR000015">
    <property type="entry name" value="Fimb_usher"/>
</dbReference>
<dbReference type="EMBL" id="CP060036">
    <property type="protein sequence ID" value="QOT73475.1"/>
    <property type="molecule type" value="Genomic_DNA"/>
</dbReference>
<evidence type="ECO:0000256" key="2">
    <source>
        <dbReference type="SAM" id="SignalP"/>
    </source>
</evidence>
<dbReference type="Proteomes" id="UP000593663">
    <property type="component" value="Chromosome 2"/>
</dbReference>
<proteinExistence type="predicted"/>